<dbReference type="EMBL" id="CP008874">
    <property type="protein sequence ID" value="AKH97568.1"/>
    <property type="molecule type" value="Genomic_DNA"/>
</dbReference>
<reference evidence="3" key="2">
    <citation type="submission" date="2015-05" db="EMBL/GenBank/DDBJ databases">
        <title>Complete genome sequence of Halanaeroarchaeum sulfurireducens type strain M27-SA2, a sulfate-reducer haloarchaeon from marine anoxic lake Medee.</title>
        <authorList>
            <person name="Messina E."/>
            <person name="Kublanov I.V."/>
            <person name="Toshchakov S."/>
            <person name="Arcadi E."/>
            <person name="La Spada G."/>
            <person name="La Cono V."/>
            <person name="Yakimov M.M."/>
        </authorList>
    </citation>
    <scope>NUCLEOTIDE SEQUENCE [LARGE SCALE GENOMIC DNA]</scope>
    <source>
        <strain evidence="3">M27-SA2</strain>
    </source>
</reference>
<accession>A0A0F7PE03</accession>
<dbReference type="KEGG" id="hsu:HLASF_1080"/>
<reference evidence="1 4" key="1">
    <citation type="journal article" date="2015" name="ISME J.">
        <title>Elemental sulfur and acetate can support life of a novel strictly anaerobic haloarchaeon.</title>
        <authorList>
            <person name="Sorokin D.Y."/>
            <person name="Kublanov I.V."/>
            <person name="Gavrilov S.N."/>
            <person name="Rojo D."/>
            <person name="Roman P."/>
            <person name="Golyshin P.N."/>
            <person name="Slepak V.Z."/>
            <person name="Smedile F."/>
            <person name="Ferrer M."/>
            <person name="Messina E."/>
            <person name="La Cono V."/>
            <person name="Yakimov M.M."/>
        </authorList>
    </citation>
    <scope>NUCLEOTIDE SEQUENCE [LARGE SCALE GENOMIC DNA]</scope>
    <source>
        <strain evidence="1 4">HSR2</strain>
    </source>
</reference>
<evidence type="ECO:0000313" key="3">
    <source>
        <dbReference type="Proteomes" id="UP000060390"/>
    </source>
</evidence>
<protein>
    <submittedName>
        <fullName evidence="1">Uncharacterized protein</fullName>
    </submittedName>
</protein>
<dbReference type="STRING" id="1604004.HLASA_1069"/>
<dbReference type="AlphaFoldDB" id="A0A0F7PE03"/>
<gene>
    <name evidence="2" type="ORF">HLASA_1069</name>
    <name evidence="1" type="ORF">HLASF_1080</name>
</gene>
<name>A0A0F7PE03_9EURY</name>
<evidence type="ECO:0000313" key="2">
    <source>
        <dbReference type="EMBL" id="ALG81964.1"/>
    </source>
</evidence>
<dbReference type="Proteomes" id="UP000060390">
    <property type="component" value="Chromosome"/>
</dbReference>
<proteinExistence type="predicted"/>
<organism evidence="1 4">
    <name type="scientific">Halanaeroarchaeum sulfurireducens</name>
    <dbReference type="NCBI Taxonomy" id="1604004"/>
    <lineage>
        <taxon>Archaea</taxon>
        <taxon>Methanobacteriati</taxon>
        <taxon>Methanobacteriota</taxon>
        <taxon>Stenosarchaea group</taxon>
        <taxon>Halobacteria</taxon>
        <taxon>Halobacteriales</taxon>
        <taxon>Halobacteriaceae</taxon>
        <taxon>Halanaeroarchaeum</taxon>
    </lineage>
</organism>
<evidence type="ECO:0000313" key="4">
    <source>
        <dbReference type="Proteomes" id="UP000069906"/>
    </source>
</evidence>
<evidence type="ECO:0000313" key="1">
    <source>
        <dbReference type="EMBL" id="AKH97568.1"/>
    </source>
</evidence>
<dbReference type="Proteomes" id="UP000069906">
    <property type="component" value="Chromosome"/>
</dbReference>
<dbReference type="HOGENOM" id="CLU_2461653_0_0_2"/>
<dbReference type="KEGG" id="hsf:HLASA_1069"/>
<reference evidence="2 3" key="3">
    <citation type="journal article" date="2016" name="Stand. Genomic Sci.">
        <title>Complete genome sequence of 'Halanaeroarchaeum sulfurireducens' M27-SA2, a sulfur-reducing and acetate-oxidizing haloarchaeon from the deep-sea hypersaline anoxic lake Medee.</title>
        <authorList>
            <person name="Messina E."/>
            <person name="Sorokin D.Y."/>
            <person name="Kublanov I.V."/>
            <person name="Toshchakov S."/>
            <person name="Lopatina A."/>
            <person name="Arcadi E."/>
            <person name="Smedile F."/>
            <person name="La Spada G."/>
            <person name="La Cono V."/>
            <person name="Yakimov M.M."/>
        </authorList>
    </citation>
    <scope>NUCLEOTIDE SEQUENCE [LARGE SCALE GENOMIC DNA]</scope>
    <source>
        <strain evidence="2 3">M27-SA2</strain>
    </source>
</reference>
<keyword evidence="4" id="KW-1185">Reference proteome</keyword>
<sequence length="88" mass="10514">MATIRRWHPVRHGSEQRTIERTSLVGSRGGGGARDYSDWNGGQPRPSTFIYRFIHRYTATHPLIRHESVHPHFYRFTQYMLGYLRQNW</sequence>
<dbReference type="EMBL" id="CP011564">
    <property type="protein sequence ID" value="ALG81964.1"/>
    <property type="molecule type" value="Genomic_DNA"/>
</dbReference>